<dbReference type="GO" id="GO:0015889">
    <property type="term" value="P:cobalamin transport"/>
    <property type="evidence" value="ECO:0007669"/>
    <property type="project" value="InterPro"/>
</dbReference>
<evidence type="ECO:0000256" key="5">
    <source>
        <dbReference type="PIRSR" id="PIRSR602157-2"/>
    </source>
</evidence>
<dbReference type="SUPFAM" id="SSF48239">
    <property type="entry name" value="Terpenoid cyclases/Protein prenyltransferases"/>
    <property type="match status" value="1"/>
</dbReference>
<feature type="disulfide bond" evidence="5">
    <location>
        <begin position="174"/>
        <end position="213"/>
    </location>
</feature>
<evidence type="ECO:0000256" key="4">
    <source>
        <dbReference type="PIRSR" id="PIRSR602157-1"/>
    </source>
</evidence>
<dbReference type="EMBL" id="CAXIEN010000510">
    <property type="protein sequence ID" value="CAL1299617.1"/>
    <property type="molecule type" value="Genomic_DNA"/>
</dbReference>
<feature type="chain" id="PRO_5043449618" evidence="6">
    <location>
        <begin position="20"/>
        <end position="442"/>
    </location>
</feature>
<dbReference type="InterPro" id="IPR051588">
    <property type="entry name" value="Cobalamin_Transport"/>
</dbReference>
<reference evidence="7 8" key="1">
    <citation type="submission" date="2024-04" db="EMBL/GenBank/DDBJ databases">
        <authorList>
            <person name="Rising A."/>
            <person name="Reimegard J."/>
            <person name="Sonavane S."/>
            <person name="Akerstrom W."/>
            <person name="Nylinder S."/>
            <person name="Hedman E."/>
            <person name="Kallberg Y."/>
        </authorList>
    </citation>
    <scope>NUCLEOTIDE SEQUENCE [LARGE SCALE GENOMIC DNA]</scope>
</reference>
<evidence type="ECO:0000313" key="7">
    <source>
        <dbReference type="EMBL" id="CAL1299617.1"/>
    </source>
</evidence>
<feature type="binding site" evidence="4">
    <location>
        <begin position="395"/>
        <end position="397"/>
    </location>
    <ligand>
        <name>cyanocob(III)alamin</name>
        <dbReference type="ChEBI" id="CHEBI:17439"/>
    </ligand>
</feature>
<dbReference type="InterPro" id="IPR002157">
    <property type="entry name" value="Cbl-bd_prot"/>
</dbReference>
<dbReference type="PANTHER" id="PTHR10559">
    <property type="entry name" value="TRANSCOBALAMIN-1/GASTRIC INTRINSIC FACTOR"/>
    <property type="match status" value="1"/>
</dbReference>
<proteinExistence type="predicted"/>
<comment type="caution">
    <text evidence="7">The sequence shown here is derived from an EMBL/GenBank/DDBJ whole genome shotgun (WGS) entry which is preliminary data.</text>
</comment>
<evidence type="ECO:0000256" key="6">
    <source>
        <dbReference type="SAM" id="SignalP"/>
    </source>
</evidence>
<sequence>MYSLVFVSVLLTFSAVSSADFSDDEYDNYDEPSTEASRDWDYQPESYPATKSDVCVPQPLGGLDWIISVRQPDYGWREETHRAVIALAVNDWQNLAPQEIRQMELQLEVELTKALLRNHTSELHPNDLALYIHALIATRRNPRNFYGIDLVSRLSRQVRAAHYQVHPFLLLALCNAHETPNPALSFPHWMQQNRHFGKDSLEYMSLALNAFECLKSLDHPVDERRLHEVRHGLAVHQLHDGSFGNVYTTALVVQALASAPSSLDWDKRKALAYLRSQSTVDVNMVSTYLIQLALNADRVKFIKDLYPNINLGPASDSGEQGHYFVQYTVRVDEYPDVYFTISIKVPPQSDFYYIMNESAKHDAKFNFSSYADQEGKPVIYSISGVPNDAEENLYWRLCLQTEVNHNRHDAVLRTVYDSPISFKPKAYDHIIYWYKNKECEET</sequence>
<keyword evidence="4" id="KW-0170">Cobalt</keyword>
<keyword evidence="5" id="KW-1015">Disulfide bond</keyword>
<dbReference type="Pfam" id="PF01122">
    <property type="entry name" value="Cobalamin_bind"/>
    <property type="match status" value="1"/>
</dbReference>
<accession>A0AAV2BTT6</accession>
<dbReference type="Gene3D" id="2.170.130.30">
    <property type="match status" value="1"/>
</dbReference>
<dbReference type="Gene3D" id="1.50.10.20">
    <property type="match status" value="1"/>
</dbReference>
<feature type="binding site" evidence="4">
    <location>
        <position position="245"/>
    </location>
    <ligand>
        <name>cyanocob(III)alamin</name>
        <dbReference type="ChEBI" id="CHEBI:17439"/>
    </ligand>
</feature>
<dbReference type="GO" id="GO:0031419">
    <property type="term" value="F:cobalamin binding"/>
    <property type="evidence" value="ECO:0007669"/>
    <property type="project" value="InterPro"/>
</dbReference>
<keyword evidence="8" id="KW-1185">Reference proteome</keyword>
<evidence type="ECO:0000313" key="8">
    <source>
        <dbReference type="Proteomes" id="UP001497382"/>
    </source>
</evidence>
<organism evidence="7 8">
    <name type="scientific">Larinioides sclopetarius</name>
    <dbReference type="NCBI Taxonomy" id="280406"/>
    <lineage>
        <taxon>Eukaryota</taxon>
        <taxon>Metazoa</taxon>
        <taxon>Ecdysozoa</taxon>
        <taxon>Arthropoda</taxon>
        <taxon>Chelicerata</taxon>
        <taxon>Arachnida</taxon>
        <taxon>Araneae</taxon>
        <taxon>Araneomorphae</taxon>
        <taxon>Entelegynae</taxon>
        <taxon>Araneoidea</taxon>
        <taxon>Araneidae</taxon>
        <taxon>Larinioides</taxon>
    </lineage>
</organism>
<gene>
    <name evidence="7" type="ORF">LARSCL_LOCUS21461</name>
</gene>
<keyword evidence="3 6" id="KW-0732">Signal</keyword>
<evidence type="ECO:0000256" key="3">
    <source>
        <dbReference type="ARBA" id="ARBA00022729"/>
    </source>
</evidence>
<dbReference type="PANTHER" id="PTHR10559:SF18">
    <property type="entry name" value="TRANSCOBALAMIN II"/>
    <property type="match status" value="1"/>
</dbReference>
<dbReference type="GO" id="GO:0005615">
    <property type="term" value="C:extracellular space"/>
    <property type="evidence" value="ECO:0007669"/>
    <property type="project" value="TreeGrafter"/>
</dbReference>
<dbReference type="Proteomes" id="UP001497382">
    <property type="component" value="Unassembled WGS sequence"/>
</dbReference>
<evidence type="ECO:0000256" key="2">
    <source>
        <dbReference type="ARBA" id="ARBA00022525"/>
    </source>
</evidence>
<dbReference type="AlphaFoldDB" id="A0AAV2BTT6"/>
<comment type="subcellular location">
    <subcellularLocation>
        <location evidence="1">Secreted</location>
    </subcellularLocation>
</comment>
<protein>
    <submittedName>
        <fullName evidence="7">Uncharacterized protein</fullName>
    </submittedName>
</protein>
<keyword evidence="2" id="KW-0964">Secreted</keyword>
<feature type="signal peptide" evidence="6">
    <location>
        <begin position="1"/>
        <end position="19"/>
    </location>
</feature>
<evidence type="ECO:0000256" key="1">
    <source>
        <dbReference type="ARBA" id="ARBA00004613"/>
    </source>
</evidence>
<dbReference type="InterPro" id="IPR008930">
    <property type="entry name" value="Terpenoid_cyclase/PrenylTrfase"/>
</dbReference>
<name>A0AAV2BTT6_9ARAC</name>